<feature type="chain" id="PRO_5013129758" description="Fungal lipase-type domain-containing protein" evidence="3">
    <location>
        <begin position="16"/>
        <end position="353"/>
    </location>
</feature>
<keyword evidence="1 3" id="KW-0732">Signal</keyword>
<dbReference type="InterPro" id="IPR029058">
    <property type="entry name" value="AB_hydrolase_fold"/>
</dbReference>
<dbReference type="Gene3D" id="3.40.50.1820">
    <property type="entry name" value="alpha/beta hydrolase"/>
    <property type="match status" value="1"/>
</dbReference>
<evidence type="ECO:0000256" key="2">
    <source>
        <dbReference type="ARBA" id="ARBA00022801"/>
    </source>
</evidence>
<name>A0A2C5XG33_9HYPO</name>
<evidence type="ECO:0000256" key="1">
    <source>
        <dbReference type="ARBA" id="ARBA00022729"/>
    </source>
</evidence>
<accession>A0A2C5XG33</accession>
<organism evidence="5 6">
    <name type="scientific">Ophiocordyceps australis</name>
    <dbReference type="NCBI Taxonomy" id="1399860"/>
    <lineage>
        <taxon>Eukaryota</taxon>
        <taxon>Fungi</taxon>
        <taxon>Dikarya</taxon>
        <taxon>Ascomycota</taxon>
        <taxon>Pezizomycotina</taxon>
        <taxon>Sordariomycetes</taxon>
        <taxon>Hypocreomycetidae</taxon>
        <taxon>Hypocreales</taxon>
        <taxon>Ophiocordycipitaceae</taxon>
        <taxon>Ophiocordyceps</taxon>
    </lineage>
</organism>
<feature type="signal peptide" evidence="3">
    <location>
        <begin position="1"/>
        <end position="15"/>
    </location>
</feature>
<dbReference type="InterPro" id="IPR051299">
    <property type="entry name" value="AB_hydrolase_lip/est"/>
</dbReference>
<dbReference type="EMBL" id="NJEU01000714">
    <property type="protein sequence ID" value="PHH71139.1"/>
    <property type="molecule type" value="Genomic_DNA"/>
</dbReference>
<feature type="domain" description="Fungal lipase-type" evidence="4">
    <location>
        <begin position="120"/>
        <end position="250"/>
    </location>
</feature>
<evidence type="ECO:0000256" key="3">
    <source>
        <dbReference type="SAM" id="SignalP"/>
    </source>
</evidence>
<comment type="caution">
    <text evidence="5">The sequence shown here is derived from an EMBL/GenBank/DDBJ whole genome shotgun (WGS) entry which is preliminary data.</text>
</comment>
<sequence length="353" mass="39957">MKLHLLLALGAVVHGYLSPRPIRFSKPRPGWSQPLPTAAINPLFDIVTANQVSVNERATMAYYSEHSLAAYCNMFKKPGEYISCKAKCPSIQDRVIIHATFEQTGIGGYIAIDHLRHEIVVSFRGSTNIRNYLTDLQFGWSRCHLVPNCLVHSGFLYAWNDASTIVQSSIVLIRSHHPSYSLVFTGHSLGGAVATLAAAHLYHDAHISSIVFTYGSPRVGNAAFAAYAQRAARNWRVTHANDIVPRLPLLEWGFRHVETEYWLPGDGFGRPYAPPEMRRCEGEMALRCNSGTTGLDIMAHLVYFHNMVSCMELKIRWRRESQFENLTQFLDLEDKVAEWERIDREFAMNGRHL</sequence>
<dbReference type="CDD" id="cd00519">
    <property type="entry name" value="Lipase_3"/>
    <property type="match status" value="1"/>
</dbReference>
<evidence type="ECO:0000259" key="4">
    <source>
        <dbReference type="Pfam" id="PF01764"/>
    </source>
</evidence>
<dbReference type="AlphaFoldDB" id="A0A2C5XG33"/>
<protein>
    <recommendedName>
        <fullName evidence="4">Fungal lipase-type domain-containing protein</fullName>
    </recommendedName>
</protein>
<dbReference type="PANTHER" id="PTHR46640:SF1">
    <property type="entry name" value="FUNGAL LIPASE-LIKE DOMAIN-CONTAINING PROTEIN-RELATED"/>
    <property type="match status" value="1"/>
</dbReference>
<dbReference type="Pfam" id="PF01764">
    <property type="entry name" value="Lipase_3"/>
    <property type="match status" value="1"/>
</dbReference>
<dbReference type="PANTHER" id="PTHR46640">
    <property type="entry name" value="TRIACYLGLYCEROL LIPASE, PUTATIVE (AFU_ORTHOLOGUE AFUA_6G06510)-RELATED"/>
    <property type="match status" value="1"/>
</dbReference>
<evidence type="ECO:0000313" key="5">
    <source>
        <dbReference type="EMBL" id="PHH71139.1"/>
    </source>
</evidence>
<dbReference type="GO" id="GO:0006629">
    <property type="term" value="P:lipid metabolic process"/>
    <property type="evidence" value="ECO:0007669"/>
    <property type="project" value="InterPro"/>
</dbReference>
<gene>
    <name evidence="5" type="ORF">CDD82_6719</name>
</gene>
<proteinExistence type="predicted"/>
<dbReference type="GO" id="GO:0016787">
    <property type="term" value="F:hydrolase activity"/>
    <property type="evidence" value="ECO:0007669"/>
    <property type="project" value="UniProtKB-KW"/>
</dbReference>
<keyword evidence="6" id="KW-1185">Reference proteome</keyword>
<evidence type="ECO:0000313" key="6">
    <source>
        <dbReference type="Proteomes" id="UP000224854"/>
    </source>
</evidence>
<dbReference type="Proteomes" id="UP000224854">
    <property type="component" value="Unassembled WGS sequence"/>
</dbReference>
<dbReference type="OrthoDB" id="426718at2759"/>
<dbReference type="InterPro" id="IPR002921">
    <property type="entry name" value="Fungal_lipase-type"/>
</dbReference>
<dbReference type="SUPFAM" id="SSF53474">
    <property type="entry name" value="alpha/beta-Hydrolases"/>
    <property type="match status" value="1"/>
</dbReference>
<reference evidence="5 6" key="1">
    <citation type="submission" date="2017-06" db="EMBL/GenBank/DDBJ databases">
        <title>Ant-infecting Ophiocordyceps genomes reveal a high diversity of potential behavioral manipulation genes and a possible major role for enterotoxins.</title>
        <authorList>
            <person name="De Bekker C."/>
            <person name="Evans H.C."/>
            <person name="Brachmann A."/>
            <person name="Hughes D.P."/>
        </authorList>
    </citation>
    <scope>NUCLEOTIDE SEQUENCE [LARGE SCALE GENOMIC DNA]</scope>
    <source>
        <strain evidence="5 6">1348a</strain>
    </source>
</reference>
<keyword evidence="2" id="KW-0378">Hydrolase</keyword>